<feature type="non-terminal residue" evidence="3">
    <location>
        <position position="108"/>
    </location>
</feature>
<name>A0A383ENC5_9ZZZZ</name>
<keyword evidence="1" id="KW-1133">Transmembrane helix</keyword>
<dbReference type="SUPFAM" id="SSF103481">
    <property type="entry name" value="Multidrug resistance efflux transporter EmrE"/>
    <property type="match status" value="1"/>
</dbReference>
<sequence>MSIDSKINIPLILIIAMFAVSTSPVAVKILNQDGYADGIMLAFWRMSLASLMLWIFSLFRRQSGFNNKKNLKITILSGFFLGLHFACFFIALDLTRMANAAFLGTLTP</sequence>
<feature type="transmembrane region" description="Helical" evidence="1">
    <location>
        <begin position="39"/>
        <end position="59"/>
    </location>
</feature>
<keyword evidence="1" id="KW-0472">Membrane</keyword>
<dbReference type="InterPro" id="IPR000620">
    <property type="entry name" value="EamA_dom"/>
</dbReference>
<reference evidence="3" key="1">
    <citation type="submission" date="2018-05" db="EMBL/GenBank/DDBJ databases">
        <authorList>
            <person name="Lanie J.A."/>
            <person name="Ng W.-L."/>
            <person name="Kazmierczak K.M."/>
            <person name="Andrzejewski T.M."/>
            <person name="Davidsen T.M."/>
            <person name="Wayne K.J."/>
            <person name="Tettelin H."/>
            <person name="Glass J.I."/>
            <person name="Rusch D."/>
            <person name="Podicherti R."/>
            <person name="Tsui H.-C.T."/>
            <person name="Winkler M.E."/>
        </authorList>
    </citation>
    <scope>NUCLEOTIDE SEQUENCE</scope>
</reference>
<keyword evidence="1" id="KW-0812">Transmembrane</keyword>
<proteinExistence type="predicted"/>
<dbReference type="GO" id="GO:0016020">
    <property type="term" value="C:membrane"/>
    <property type="evidence" value="ECO:0007669"/>
    <property type="project" value="InterPro"/>
</dbReference>
<feature type="transmembrane region" description="Helical" evidence="1">
    <location>
        <begin position="71"/>
        <end position="92"/>
    </location>
</feature>
<accession>A0A383ENC5</accession>
<dbReference type="AlphaFoldDB" id="A0A383ENC5"/>
<evidence type="ECO:0000256" key="1">
    <source>
        <dbReference type="SAM" id="Phobius"/>
    </source>
</evidence>
<organism evidence="3">
    <name type="scientific">marine metagenome</name>
    <dbReference type="NCBI Taxonomy" id="408172"/>
    <lineage>
        <taxon>unclassified sequences</taxon>
        <taxon>metagenomes</taxon>
        <taxon>ecological metagenomes</taxon>
    </lineage>
</organism>
<protein>
    <recommendedName>
        <fullName evidence="2">EamA domain-containing protein</fullName>
    </recommendedName>
</protein>
<feature type="transmembrane region" description="Helical" evidence="1">
    <location>
        <begin position="7"/>
        <end position="27"/>
    </location>
</feature>
<evidence type="ECO:0000313" key="3">
    <source>
        <dbReference type="EMBL" id="SVE58347.1"/>
    </source>
</evidence>
<evidence type="ECO:0000259" key="2">
    <source>
        <dbReference type="Pfam" id="PF00892"/>
    </source>
</evidence>
<feature type="domain" description="EamA" evidence="2">
    <location>
        <begin position="11"/>
        <end position="108"/>
    </location>
</feature>
<dbReference type="InterPro" id="IPR037185">
    <property type="entry name" value="EmrE-like"/>
</dbReference>
<dbReference type="EMBL" id="UINC01227454">
    <property type="protein sequence ID" value="SVE58347.1"/>
    <property type="molecule type" value="Genomic_DNA"/>
</dbReference>
<dbReference type="Pfam" id="PF00892">
    <property type="entry name" value="EamA"/>
    <property type="match status" value="1"/>
</dbReference>
<gene>
    <name evidence="3" type="ORF">METZ01_LOCUS511201</name>
</gene>